<proteinExistence type="predicted"/>
<gene>
    <name evidence="1" type="ORF">LTS18_010730</name>
</gene>
<keyword evidence="2" id="KW-1185">Reference proteome</keyword>
<feature type="non-terminal residue" evidence="1">
    <location>
        <position position="1"/>
    </location>
</feature>
<dbReference type="EMBL" id="JAWDJW010003021">
    <property type="protein sequence ID" value="KAK3077285.1"/>
    <property type="molecule type" value="Genomic_DNA"/>
</dbReference>
<comment type="caution">
    <text evidence="1">The sequence shown here is derived from an EMBL/GenBank/DDBJ whole genome shotgun (WGS) entry which is preliminary data.</text>
</comment>
<name>A0ACC3DL45_9PEZI</name>
<accession>A0ACC3DL45</accession>
<dbReference type="Proteomes" id="UP001186974">
    <property type="component" value="Unassembled WGS sequence"/>
</dbReference>
<evidence type="ECO:0000313" key="1">
    <source>
        <dbReference type="EMBL" id="KAK3077285.1"/>
    </source>
</evidence>
<protein>
    <submittedName>
        <fullName evidence="1">Uncharacterized protein</fullName>
    </submittedName>
</protein>
<reference evidence="1" key="1">
    <citation type="submission" date="2024-09" db="EMBL/GenBank/DDBJ databases">
        <title>Black Yeasts Isolated from many extreme environments.</title>
        <authorList>
            <person name="Coleine C."/>
            <person name="Stajich J.E."/>
            <person name="Selbmann L."/>
        </authorList>
    </citation>
    <scope>NUCLEOTIDE SEQUENCE</scope>
    <source>
        <strain evidence="1">CCFEE 5737</strain>
    </source>
</reference>
<organism evidence="1 2">
    <name type="scientific">Coniosporium uncinatum</name>
    <dbReference type="NCBI Taxonomy" id="93489"/>
    <lineage>
        <taxon>Eukaryota</taxon>
        <taxon>Fungi</taxon>
        <taxon>Dikarya</taxon>
        <taxon>Ascomycota</taxon>
        <taxon>Pezizomycotina</taxon>
        <taxon>Dothideomycetes</taxon>
        <taxon>Dothideomycetes incertae sedis</taxon>
        <taxon>Coniosporium</taxon>
    </lineage>
</organism>
<sequence length="317" mass="35155">ISRVCQVQFLAWIGWFPFLFYITVYIGEIYVEPFYVEKPNMTADELNKLWEDATRIGTFGLLIFAITTFTASCFLPMIIAPTYTPPAPTMATPLTPATPVTPGSMSGSGYFNYKPTSIRAKKSKWKKISRFFNHFRIESLTLRRAWLLSHILFAVLMFCTFFVNSVTLATVLVGIIGIPWALTSWAPFALISAEISKRDAIRRGLIRPPPTRDAQLLAAGEDDSADQAGVVLGIHNVAVSLPQVIATLVCSIIFKFLQKPRGVPGDNSVAWTLRFAGICALGAAYLTTRVGEEKEGVEEDPFADGRVEYEQESSPLR</sequence>
<evidence type="ECO:0000313" key="2">
    <source>
        <dbReference type="Proteomes" id="UP001186974"/>
    </source>
</evidence>